<gene>
    <name evidence="1" type="ORF">Taro_041416</name>
</gene>
<dbReference type="EMBL" id="NMUH01004149">
    <property type="protein sequence ID" value="MQM08559.1"/>
    <property type="molecule type" value="Genomic_DNA"/>
</dbReference>
<evidence type="ECO:0000313" key="1">
    <source>
        <dbReference type="EMBL" id="MQM08559.1"/>
    </source>
</evidence>
<name>A0A843WFS9_COLES</name>
<organism evidence="1 2">
    <name type="scientific">Colocasia esculenta</name>
    <name type="common">Wild taro</name>
    <name type="synonym">Arum esculentum</name>
    <dbReference type="NCBI Taxonomy" id="4460"/>
    <lineage>
        <taxon>Eukaryota</taxon>
        <taxon>Viridiplantae</taxon>
        <taxon>Streptophyta</taxon>
        <taxon>Embryophyta</taxon>
        <taxon>Tracheophyta</taxon>
        <taxon>Spermatophyta</taxon>
        <taxon>Magnoliopsida</taxon>
        <taxon>Liliopsida</taxon>
        <taxon>Araceae</taxon>
        <taxon>Aroideae</taxon>
        <taxon>Colocasieae</taxon>
        <taxon>Colocasia</taxon>
    </lineage>
</organism>
<comment type="caution">
    <text evidence="1">The sequence shown here is derived from an EMBL/GenBank/DDBJ whole genome shotgun (WGS) entry which is preliminary data.</text>
</comment>
<accession>A0A843WFS9</accession>
<keyword evidence="2" id="KW-1185">Reference proteome</keyword>
<evidence type="ECO:0000313" key="2">
    <source>
        <dbReference type="Proteomes" id="UP000652761"/>
    </source>
</evidence>
<dbReference type="AlphaFoldDB" id="A0A843WFS9"/>
<reference evidence="1" key="1">
    <citation type="submission" date="2017-07" db="EMBL/GenBank/DDBJ databases">
        <title>Taro Niue Genome Assembly and Annotation.</title>
        <authorList>
            <person name="Atibalentja N."/>
            <person name="Keating K."/>
            <person name="Fields C.J."/>
        </authorList>
    </citation>
    <scope>NUCLEOTIDE SEQUENCE</scope>
    <source>
        <strain evidence="1">Niue_2</strain>
        <tissue evidence="1">Leaf</tissue>
    </source>
</reference>
<protein>
    <submittedName>
        <fullName evidence="1">Uncharacterized protein</fullName>
    </submittedName>
</protein>
<dbReference type="Proteomes" id="UP000652761">
    <property type="component" value="Unassembled WGS sequence"/>
</dbReference>
<proteinExistence type="predicted"/>
<sequence length="87" mass="9497">MQYLVKVVSTQPMLVSTPCFKHKAKTCKIGQCVDTSPSSVDTSSVLEHLLDKTGQVVSTLDQVLSTLVTFPELLLGCIGTVCRHYLK</sequence>